<proteinExistence type="predicted"/>
<sequence>MRTEGYQLQWEWCIPQMVNTATKTACGMNQNSKNNEMLELINRVSQIMFQTYRTEKMGT</sequence>
<dbReference type="Proteomes" id="UP000709295">
    <property type="component" value="Unassembled WGS sequence"/>
</dbReference>
<gene>
    <name evidence="1" type="ORF">JG688_00015768</name>
</gene>
<evidence type="ECO:0000313" key="1">
    <source>
        <dbReference type="EMBL" id="KAG6946928.1"/>
    </source>
</evidence>
<name>A0A8J5MCT1_9STRA</name>
<reference evidence="1" key="1">
    <citation type="submission" date="2021-01" db="EMBL/GenBank/DDBJ databases">
        <title>Phytophthora aleatoria, a newly-described species from Pinus radiata is distinct from Phytophthora cactorum isolates based on comparative genomics.</title>
        <authorList>
            <person name="Mcdougal R."/>
            <person name="Panda P."/>
            <person name="Williams N."/>
            <person name="Studholme D.J."/>
        </authorList>
    </citation>
    <scope>NUCLEOTIDE SEQUENCE</scope>
    <source>
        <strain evidence="1">NZFS 4037</strain>
    </source>
</reference>
<accession>A0A8J5MCT1</accession>
<organism evidence="1 2">
    <name type="scientific">Phytophthora aleatoria</name>
    <dbReference type="NCBI Taxonomy" id="2496075"/>
    <lineage>
        <taxon>Eukaryota</taxon>
        <taxon>Sar</taxon>
        <taxon>Stramenopiles</taxon>
        <taxon>Oomycota</taxon>
        <taxon>Peronosporomycetes</taxon>
        <taxon>Peronosporales</taxon>
        <taxon>Peronosporaceae</taxon>
        <taxon>Phytophthora</taxon>
    </lineage>
</organism>
<evidence type="ECO:0000313" key="2">
    <source>
        <dbReference type="Proteomes" id="UP000709295"/>
    </source>
</evidence>
<comment type="caution">
    <text evidence="1">The sequence shown here is derived from an EMBL/GenBank/DDBJ whole genome shotgun (WGS) entry which is preliminary data.</text>
</comment>
<dbReference type="AlphaFoldDB" id="A0A8J5MCT1"/>
<keyword evidence="2" id="KW-1185">Reference proteome</keyword>
<protein>
    <submittedName>
        <fullName evidence="1">Uncharacterized protein</fullName>
    </submittedName>
</protein>
<dbReference type="EMBL" id="JAENGY010001785">
    <property type="protein sequence ID" value="KAG6946928.1"/>
    <property type="molecule type" value="Genomic_DNA"/>
</dbReference>